<evidence type="ECO:0008006" key="4">
    <source>
        <dbReference type="Google" id="ProtNLM"/>
    </source>
</evidence>
<evidence type="ECO:0000313" key="3">
    <source>
        <dbReference type="Proteomes" id="UP000660070"/>
    </source>
</evidence>
<protein>
    <recommendedName>
        <fullName evidence="4">C1q domain-containing protein</fullName>
    </recommendedName>
</protein>
<feature type="chain" id="PRO_5045519272" description="C1q domain-containing protein" evidence="1">
    <location>
        <begin position="21"/>
        <end position="427"/>
    </location>
</feature>
<dbReference type="SUPFAM" id="SSF49842">
    <property type="entry name" value="TNF-like"/>
    <property type="match status" value="1"/>
</dbReference>
<comment type="caution">
    <text evidence="2">The sequence shown here is derived from an EMBL/GenBank/DDBJ whole genome shotgun (WGS) entry which is preliminary data.</text>
</comment>
<feature type="signal peptide" evidence="1">
    <location>
        <begin position="1"/>
        <end position="20"/>
    </location>
</feature>
<proteinExistence type="predicted"/>
<evidence type="ECO:0000256" key="1">
    <source>
        <dbReference type="SAM" id="SignalP"/>
    </source>
</evidence>
<evidence type="ECO:0000313" key="2">
    <source>
        <dbReference type="EMBL" id="MBF8456578.1"/>
    </source>
</evidence>
<dbReference type="RefSeq" id="WP_196079085.1">
    <property type="nucleotide sequence ID" value="NZ_JADPVI010000001.1"/>
</dbReference>
<keyword evidence="3" id="KW-1185">Reference proteome</keyword>
<keyword evidence="1" id="KW-0732">Signal</keyword>
<dbReference type="EMBL" id="JADPVI010000001">
    <property type="protein sequence ID" value="MBF8456578.1"/>
    <property type="molecule type" value="Genomic_DNA"/>
</dbReference>
<sequence length="427" mass="43789">MKKSIQIFALLFCVIISAQAPEKLSYQAVIRNASNALITNTMVGVKISILKTSSAGTVVYAESQTPTTNSNGLISIQIGAGSVISGTIAGINWSADSYYIKTETDPAGGTNYTIAGTSQLLSVPYALYAKNSGGGSGFTLPYSGTATNASSLFQVTNNGAGSSLEGINTSIDNNISALKGVINSTSPGSFAAAVRGINNGTSNLGIGVYGSQNGSGWGVYGTTPAGIGVYGNSSGTGSGGYFTSTGIGYALITNGSIQLNNNGEGTGKVLTSDAGGNASWQDLITPDVHFSSLGGSTQAIPDGATFTVIDSWTGLEETGGANYNTTTGEYTVPITGYYYITAKIGFYNTNTVAGGDSSVGIQVDNVSQKTGTSNYSVIGQIYGDSFVDLLIKLTAGQKIRIRVYQHGGPTNNLYPLGTNFTVNLIHK</sequence>
<accession>A0ABS0FA60</accession>
<name>A0ABS0FA60_9FLAO</name>
<dbReference type="Proteomes" id="UP000660070">
    <property type="component" value="Unassembled WGS sequence"/>
</dbReference>
<gene>
    <name evidence="2" type="ORF">IV494_05225</name>
</gene>
<dbReference type="Gene3D" id="2.60.120.40">
    <property type="match status" value="1"/>
</dbReference>
<dbReference type="InterPro" id="IPR008983">
    <property type="entry name" value="Tumour_necrosis_fac-like_dom"/>
</dbReference>
<organism evidence="2 3">
    <name type="scientific">Kaistella gelatinilytica</name>
    <dbReference type="NCBI Taxonomy" id="2787636"/>
    <lineage>
        <taxon>Bacteria</taxon>
        <taxon>Pseudomonadati</taxon>
        <taxon>Bacteroidota</taxon>
        <taxon>Flavobacteriia</taxon>
        <taxon>Flavobacteriales</taxon>
        <taxon>Weeksellaceae</taxon>
        <taxon>Chryseobacterium group</taxon>
        <taxon>Kaistella</taxon>
    </lineage>
</organism>
<reference evidence="2 3" key="1">
    <citation type="submission" date="2020-11" db="EMBL/GenBank/DDBJ databases">
        <title>Kaistella gelatinilytica sp. nov., a flavobacterium isolated from Antarctic Soil.</title>
        <authorList>
            <person name="Li J."/>
        </authorList>
    </citation>
    <scope>NUCLEOTIDE SEQUENCE [LARGE SCALE GENOMIC DNA]</scope>
    <source>
        <strain evidence="2 3">G5-32</strain>
    </source>
</reference>